<dbReference type="Pfam" id="PF09844">
    <property type="entry name" value="DUF2071"/>
    <property type="match status" value="1"/>
</dbReference>
<dbReference type="PANTHER" id="PTHR39186:SF1">
    <property type="entry name" value="DUF2071 DOMAIN-CONTAINING PROTEIN"/>
    <property type="match status" value="1"/>
</dbReference>
<name>A0ABP8E5G3_9MICO</name>
<dbReference type="SUPFAM" id="SSF160104">
    <property type="entry name" value="Acetoacetate decarboxylase-like"/>
    <property type="match status" value="1"/>
</dbReference>
<comment type="caution">
    <text evidence="1">The sequence shown here is derived from an EMBL/GenBank/DDBJ whole genome shotgun (WGS) entry which is preliminary data.</text>
</comment>
<proteinExistence type="predicted"/>
<reference evidence="2" key="1">
    <citation type="journal article" date="2019" name="Int. J. Syst. Evol. Microbiol.">
        <title>The Global Catalogue of Microorganisms (GCM) 10K type strain sequencing project: providing services to taxonomists for standard genome sequencing and annotation.</title>
        <authorList>
            <consortium name="The Broad Institute Genomics Platform"/>
            <consortium name="The Broad Institute Genome Sequencing Center for Infectious Disease"/>
            <person name="Wu L."/>
            <person name="Ma J."/>
        </authorList>
    </citation>
    <scope>NUCLEOTIDE SEQUENCE [LARGE SCALE GENOMIC DNA]</scope>
    <source>
        <strain evidence="2">JCM 17442</strain>
    </source>
</reference>
<organism evidence="1 2">
    <name type="scientific">Frondihabitans peucedani</name>
    <dbReference type="NCBI Taxonomy" id="598626"/>
    <lineage>
        <taxon>Bacteria</taxon>
        <taxon>Bacillati</taxon>
        <taxon>Actinomycetota</taxon>
        <taxon>Actinomycetes</taxon>
        <taxon>Micrococcales</taxon>
        <taxon>Microbacteriaceae</taxon>
        <taxon>Frondihabitans</taxon>
    </lineage>
</organism>
<dbReference type="InterPro" id="IPR023375">
    <property type="entry name" value="ADC_dom_sf"/>
</dbReference>
<evidence type="ECO:0000313" key="1">
    <source>
        <dbReference type="EMBL" id="GAA4267477.1"/>
    </source>
</evidence>
<dbReference type="EMBL" id="BAABAU010000004">
    <property type="protein sequence ID" value="GAA4267477.1"/>
    <property type="molecule type" value="Genomic_DNA"/>
</dbReference>
<dbReference type="Proteomes" id="UP001501594">
    <property type="component" value="Unassembled WGS sequence"/>
</dbReference>
<evidence type="ECO:0000313" key="2">
    <source>
        <dbReference type="Proteomes" id="UP001501594"/>
    </source>
</evidence>
<sequence>MSPRAAPPLPHHPVTFHRQRDVILLHWRVEPGLVAPLVPAGCRPEVFDGSAWVGLVAYVFADSTVPPLPPLGRLGTMVEIVVEILTVDDRGRRGIAHRSIDTQHLPAVVAARLGIGLPYTPARAGSRWLGDEIAYRSRRRTGVGARLRVLPGGAVSPADPLPAFLTERWGVHARHLGRTSWWRLEHPPWALRSAEVVELDETLLAAAGLAGLASRPPDSVLFTPGGDVRYSRG</sequence>
<protein>
    <submittedName>
        <fullName evidence="1">DUF2071 domain-containing protein</fullName>
    </submittedName>
</protein>
<keyword evidence="2" id="KW-1185">Reference proteome</keyword>
<gene>
    <name evidence="1" type="ORF">GCM10022256_30890</name>
</gene>
<dbReference type="InterPro" id="IPR018644">
    <property type="entry name" value="DUF2071"/>
</dbReference>
<dbReference type="PANTHER" id="PTHR39186">
    <property type="entry name" value="DUF2071 FAMILY PROTEIN"/>
    <property type="match status" value="1"/>
</dbReference>
<accession>A0ABP8E5G3</accession>
<dbReference type="Gene3D" id="2.40.400.10">
    <property type="entry name" value="Acetoacetate decarboxylase-like"/>
    <property type="match status" value="1"/>
</dbReference>